<dbReference type="EMBL" id="QXFX01002888">
    <property type="protein sequence ID" value="KAE9072829.1"/>
    <property type="molecule type" value="Genomic_DNA"/>
</dbReference>
<evidence type="ECO:0000313" key="10">
    <source>
        <dbReference type="Proteomes" id="UP000437068"/>
    </source>
</evidence>
<dbReference type="EMBL" id="QXGC01002130">
    <property type="protein sequence ID" value="KAE9190374.1"/>
    <property type="molecule type" value="Genomic_DNA"/>
</dbReference>
<evidence type="ECO:0000313" key="13">
    <source>
        <dbReference type="Proteomes" id="UP000460718"/>
    </source>
</evidence>
<evidence type="ECO:0000313" key="16">
    <source>
        <dbReference type="Proteomes" id="UP000488956"/>
    </source>
</evidence>
<evidence type="ECO:0000313" key="7">
    <source>
        <dbReference type="EMBL" id="KAE9274308.1"/>
    </source>
</evidence>
<dbReference type="Proteomes" id="UP000476176">
    <property type="component" value="Unassembled WGS sequence"/>
</dbReference>
<evidence type="ECO:0000313" key="4">
    <source>
        <dbReference type="EMBL" id="KAE9091068.1"/>
    </source>
</evidence>
<dbReference type="EMBL" id="QXGA01002852">
    <property type="protein sequence ID" value="KAE9091068.1"/>
    <property type="molecule type" value="Genomic_DNA"/>
</dbReference>
<evidence type="ECO:0000313" key="12">
    <source>
        <dbReference type="Proteomes" id="UP000440732"/>
    </source>
</evidence>
<organism evidence="6 11">
    <name type="scientific">Phytophthora fragariae</name>
    <dbReference type="NCBI Taxonomy" id="53985"/>
    <lineage>
        <taxon>Eukaryota</taxon>
        <taxon>Sar</taxon>
        <taxon>Stramenopiles</taxon>
        <taxon>Oomycota</taxon>
        <taxon>Peronosporomycetes</taxon>
        <taxon>Peronosporales</taxon>
        <taxon>Peronosporaceae</taxon>
        <taxon>Phytophthora</taxon>
    </lineage>
</organism>
<name>A0A6A3YDL3_9STRA</name>
<dbReference type="EMBL" id="QXGD01001053">
    <property type="protein sequence ID" value="KAE9216190.1"/>
    <property type="molecule type" value="Genomic_DNA"/>
</dbReference>
<gene>
    <name evidence="8" type="ORF">PF001_g15317</name>
    <name evidence="6" type="ORF">PF002_g17150</name>
    <name evidence="5" type="ORF">PF004_g21922</name>
    <name evidence="4" type="ORF">PF006_g25010</name>
    <name evidence="7" type="ORF">PF008_g29628</name>
    <name evidence="1" type="ORF">PF009_g24050</name>
    <name evidence="3" type="ORF">PF010_g25327</name>
    <name evidence="2" type="ORF">PF011_g22339</name>
</gene>
<evidence type="ECO:0000313" key="11">
    <source>
        <dbReference type="Proteomes" id="UP000440367"/>
    </source>
</evidence>
<evidence type="ECO:0000313" key="14">
    <source>
        <dbReference type="Proteomes" id="UP000476176"/>
    </source>
</evidence>
<dbReference type="EMBL" id="QXGE01000990">
    <property type="protein sequence ID" value="KAE9299707.1"/>
    <property type="molecule type" value="Genomic_DNA"/>
</dbReference>
<evidence type="ECO:0000313" key="2">
    <source>
        <dbReference type="EMBL" id="KAE8980676.1"/>
    </source>
</evidence>
<evidence type="ECO:0000313" key="5">
    <source>
        <dbReference type="EMBL" id="KAE9190374.1"/>
    </source>
</evidence>
<dbReference type="AlphaFoldDB" id="A0A6A3YDL3"/>
<dbReference type="EMBL" id="QXGF01002194">
    <property type="protein sequence ID" value="KAE8925749.1"/>
    <property type="molecule type" value="Genomic_DNA"/>
</dbReference>
<dbReference type="Proteomes" id="UP000440732">
    <property type="component" value="Unassembled WGS sequence"/>
</dbReference>
<dbReference type="Proteomes" id="UP000429523">
    <property type="component" value="Unassembled WGS sequence"/>
</dbReference>
<evidence type="ECO:0000313" key="9">
    <source>
        <dbReference type="Proteomes" id="UP000429523"/>
    </source>
</evidence>
<evidence type="ECO:0000313" key="6">
    <source>
        <dbReference type="EMBL" id="KAE9216190.1"/>
    </source>
</evidence>
<reference evidence="9 10" key="1">
    <citation type="submission" date="2018-08" db="EMBL/GenBank/DDBJ databases">
        <title>Genomic investigation of the strawberry pathogen Phytophthora fragariae indicates pathogenicity is determined by transcriptional variation in three key races.</title>
        <authorList>
            <person name="Adams T.M."/>
            <person name="Armitage A.D."/>
            <person name="Sobczyk M.K."/>
            <person name="Bates H.J."/>
            <person name="Dunwell J.M."/>
            <person name="Nellist C.F."/>
            <person name="Harrison R.J."/>
        </authorList>
    </citation>
    <scope>NUCLEOTIDE SEQUENCE [LARGE SCALE GENOMIC DNA]</scope>
    <source>
        <strain evidence="8 10">A4</strain>
        <strain evidence="6 11">BC-1</strain>
        <strain evidence="5 14">BC-23</strain>
        <strain evidence="4 12">NOV-5</strain>
        <strain evidence="7 15">NOV-77</strain>
        <strain evidence="1 9">NOV-9</strain>
        <strain evidence="3 16">ONT-3</strain>
        <strain evidence="2 13">SCRP245</strain>
    </source>
</reference>
<dbReference type="Proteomes" id="UP000488956">
    <property type="component" value="Unassembled WGS sequence"/>
</dbReference>
<dbReference type="Proteomes" id="UP000460718">
    <property type="component" value="Unassembled WGS sequence"/>
</dbReference>
<comment type="caution">
    <text evidence="6">The sequence shown here is derived from an EMBL/GenBank/DDBJ whole genome shotgun (WGS) entry which is preliminary data.</text>
</comment>
<protein>
    <submittedName>
        <fullName evidence="6">Uncharacterized protein</fullName>
    </submittedName>
</protein>
<evidence type="ECO:0000313" key="15">
    <source>
        <dbReference type="Proteomes" id="UP000486351"/>
    </source>
</evidence>
<dbReference type="Proteomes" id="UP000440367">
    <property type="component" value="Unassembled WGS sequence"/>
</dbReference>
<dbReference type="Proteomes" id="UP000437068">
    <property type="component" value="Unassembled WGS sequence"/>
</dbReference>
<dbReference type="EMBL" id="QXFW01002228">
    <property type="protein sequence ID" value="KAE8980676.1"/>
    <property type="molecule type" value="Genomic_DNA"/>
</dbReference>
<dbReference type="EMBL" id="QXFY01004998">
    <property type="protein sequence ID" value="KAE9274308.1"/>
    <property type="molecule type" value="Genomic_DNA"/>
</dbReference>
<evidence type="ECO:0000313" key="3">
    <source>
        <dbReference type="EMBL" id="KAE9072829.1"/>
    </source>
</evidence>
<evidence type="ECO:0000313" key="8">
    <source>
        <dbReference type="EMBL" id="KAE9299707.1"/>
    </source>
</evidence>
<evidence type="ECO:0000313" key="1">
    <source>
        <dbReference type="EMBL" id="KAE8925749.1"/>
    </source>
</evidence>
<proteinExistence type="predicted"/>
<dbReference type="Proteomes" id="UP000486351">
    <property type="component" value="Unassembled WGS sequence"/>
</dbReference>
<accession>A0A6A3YDL3</accession>
<sequence length="101" mass="10868">MNSSSSSALCLPVSTAPVTSAGVREQYRIRFCRTATWFFQPGRANINSLSCGLWTPPAALPAHPTRIPTFAEVELKHPACASADSLAVTKSGRVFSWKQCA</sequence>